<feature type="transmembrane region" description="Helical" evidence="3">
    <location>
        <begin position="178"/>
        <end position="200"/>
    </location>
</feature>
<dbReference type="AlphaFoldDB" id="A0A4R2TLK5"/>
<dbReference type="PRINTS" id="PR00864">
    <property type="entry name" value="PREPILNPTASE"/>
</dbReference>
<sequence>MIALLFLLGGVSGLWIRYYLTGFASSLNKDVYNTYIEIFPDNPPHFVPDSAILTPLKCGANWRYFLAGGIFFAGLYVCYPSFLLVCVIGLFFILCFTISVIDWHYQLISPALCQGLLVLGIFSAWQNINSISLDDALISTFTAWSLFFLLFYLARFIYQKEAFGRGDYWLITALATFIHWQTLPLFILLSCLFALCYAVYQKLRKQSIKKQIPFAPFLCLAMMAVWVINWVDLDLFSVYNFNH</sequence>
<evidence type="ECO:0000256" key="2">
    <source>
        <dbReference type="RuleBase" id="RU003793"/>
    </source>
</evidence>
<dbReference type="InterPro" id="IPR050882">
    <property type="entry name" value="Prepilin_peptidase/N-MTase"/>
</dbReference>
<dbReference type="GO" id="GO:0004190">
    <property type="term" value="F:aspartic-type endopeptidase activity"/>
    <property type="evidence" value="ECO:0007669"/>
    <property type="project" value="InterPro"/>
</dbReference>
<organism evidence="5 6">
    <name type="scientific">Cricetibacter osteomyelitidis</name>
    <dbReference type="NCBI Taxonomy" id="1521931"/>
    <lineage>
        <taxon>Bacteria</taxon>
        <taxon>Pseudomonadati</taxon>
        <taxon>Pseudomonadota</taxon>
        <taxon>Gammaproteobacteria</taxon>
        <taxon>Pasteurellales</taxon>
        <taxon>Pasteurellaceae</taxon>
        <taxon>Cricetibacter</taxon>
    </lineage>
</organism>
<evidence type="ECO:0000256" key="3">
    <source>
        <dbReference type="SAM" id="Phobius"/>
    </source>
</evidence>
<evidence type="ECO:0000313" key="5">
    <source>
        <dbReference type="EMBL" id="TCP95742.1"/>
    </source>
</evidence>
<dbReference type="InterPro" id="IPR000045">
    <property type="entry name" value="Prepilin_IV_endopep_pep"/>
</dbReference>
<name>A0A4R2TLK5_9PAST</name>
<dbReference type="EMBL" id="SLYB01000007">
    <property type="protein sequence ID" value="TCP95742.1"/>
    <property type="molecule type" value="Genomic_DNA"/>
</dbReference>
<feature type="transmembrane region" description="Helical" evidence="3">
    <location>
        <begin position="107"/>
        <end position="125"/>
    </location>
</feature>
<feature type="transmembrane region" description="Helical" evidence="3">
    <location>
        <begin position="212"/>
        <end position="231"/>
    </location>
</feature>
<keyword evidence="6" id="KW-1185">Reference proteome</keyword>
<dbReference type="InterPro" id="IPR014032">
    <property type="entry name" value="Peptidase_A24A_bac"/>
</dbReference>
<evidence type="ECO:0000259" key="4">
    <source>
        <dbReference type="Pfam" id="PF01478"/>
    </source>
</evidence>
<keyword evidence="3" id="KW-0812">Transmembrane</keyword>
<evidence type="ECO:0000313" key="6">
    <source>
        <dbReference type="Proteomes" id="UP000295763"/>
    </source>
</evidence>
<dbReference type="GO" id="GO:0006465">
    <property type="term" value="P:signal peptide processing"/>
    <property type="evidence" value="ECO:0007669"/>
    <property type="project" value="TreeGrafter"/>
</dbReference>
<dbReference type="PANTHER" id="PTHR30487:SF0">
    <property type="entry name" value="PREPILIN LEADER PEPTIDASE_N-METHYLTRANSFERASE-RELATED"/>
    <property type="match status" value="1"/>
</dbReference>
<dbReference type="Proteomes" id="UP000295763">
    <property type="component" value="Unassembled WGS sequence"/>
</dbReference>
<gene>
    <name evidence="5" type="ORF">EDC44_10721</name>
</gene>
<evidence type="ECO:0000256" key="1">
    <source>
        <dbReference type="ARBA" id="ARBA00005801"/>
    </source>
</evidence>
<reference evidence="5 6" key="1">
    <citation type="submission" date="2019-03" db="EMBL/GenBank/DDBJ databases">
        <title>Genomic Encyclopedia of Type Strains, Phase IV (KMG-IV): sequencing the most valuable type-strain genomes for metagenomic binning, comparative biology and taxonomic classification.</title>
        <authorList>
            <person name="Goeker M."/>
        </authorList>
    </citation>
    <scope>NUCLEOTIDE SEQUENCE [LARGE SCALE GENOMIC DNA]</scope>
    <source>
        <strain evidence="5 6">DSM 28404</strain>
    </source>
</reference>
<accession>A0A4R2TLK5</accession>
<keyword evidence="3" id="KW-0472">Membrane</keyword>
<dbReference type="Gene3D" id="1.20.120.1220">
    <property type="match status" value="1"/>
</dbReference>
<feature type="transmembrane region" description="Helical" evidence="3">
    <location>
        <begin position="137"/>
        <end position="158"/>
    </location>
</feature>
<comment type="similarity">
    <text evidence="1 2">Belongs to the peptidase A24 family.</text>
</comment>
<keyword evidence="3" id="KW-1133">Transmembrane helix</keyword>
<feature type="transmembrane region" description="Helical" evidence="3">
    <location>
        <begin position="82"/>
        <end position="101"/>
    </location>
</feature>
<dbReference type="GO" id="GO:0005886">
    <property type="term" value="C:plasma membrane"/>
    <property type="evidence" value="ECO:0007669"/>
    <property type="project" value="TreeGrafter"/>
</dbReference>
<dbReference type="RefSeq" id="WP_131975854.1">
    <property type="nucleotide sequence ID" value="NZ_SLYB01000007.1"/>
</dbReference>
<dbReference type="PANTHER" id="PTHR30487">
    <property type="entry name" value="TYPE 4 PREPILIN-LIKE PROTEINS LEADER PEPTIDE-PROCESSING ENZYME"/>
    <property type="match status" value="1"/>
</dbReference>
<feature type="transmembrane region" description="Helical" evidence="3">
    <location>
        <begin position="60"/>
        <end position="77"/>
    </location>
</feature>
<feature type="domain" description="Prepilin type IV endopeptidase peptidase" evidence="4">
    <location>
        <begin position="90"/>
        <end position="199"/>
    </location>
</feature>
<protein>
    <submittedName>
        <fullName evidence="5">Type 4 prepilin peptidase 1</fullName>
    </submittedName>
</protein>
<dbReference type="Pfam" id="PF01478">
    <property type="entry name" value="Peptidase_A24"/>
    <property type="match status" value="1"/>
</dbReference>
<dbReference type="OrthoDB" id="5689065at2"/>
<comment type="caution">
    <text evidence="5">The sequence shown here is derived from an EMBL/GenBank/DDBJ whole genome shotgun (WGS) entry which is preliminary data.</text>
</comment>
<proteinExistence type="inferred from homology"/>